<dbReference type="PANTHER" id="PTHR10150:SF0">
    <property type="entry name" value="DNA REPAIR ENDONUCLEASE XPF"/>
    <property type="match status" value="1"/>
</dbReference>
<reference evidence="4 5" key="1">
    <citation type="journal article" date="2021" name="BMC Genomics">
        <title>Datura genome reveals duplications of psychoactive alkaloid biosynthetic genes and high mutation rate following tissue culture.</title>
        <authorList>
            <person name="Rajewski A."/>
            <person name="Carter-House D."/>
            <person name="Stajich J."/>
            <person name="Litt A."/>
        </authorList>
    </citation>
    <scope>NUCLEOTIDE SEQUENCE [LARGE SCALE GENOMIC DNA]</scope>
    <source>
        <strain evidence="4">AR-01</strain>
    </source>
</reference>
<evidence type="ECO:0000313" key="5">
    <source>
        <dbReference type="Proteomes" id="UP000823775"/>
    </source>
</evidence>
<keyword evidence="3" id="KW-0234">DNA repair</keyword>
<proteinExistence type="predicted"/>
<evidence type="ECO:0000256" key="2">
    <source>
        <dbReference type="ARBA" id="ARBA00022801"/>
    </source>
</evidence>
<sequence>MDLNSKSPAKFRIYRRRSLPTCRRTRGCHCTLPVAFLHHFRILIVDLLTHRLPTTAVAGLVILNAHSLSRSVNRGIYSDRTLKCLFLRKLHLWPRFQVYVSQDLEKDPPGFNGSQAARSHLAYLRKKTKQLVSDLKTLRKLLDYLVRYDAVTYLKYLDSLRASESFRSVWIFAESSYKIFEKLNDNKKDEDQSTSAESRVVLEEVLEEPPKWKVLLDVLVEIQEERDEQASSGEEKDPYG</sequence>
<comment type="caution">
    <text evidence="4">The sequence shown here is derived from an EMBL/GenBank/DDBJ whole genome shotgun (WGS) entry which is preliminary data.</text>
</comment>
<organism evidence="4 5">
    <name type="scientific">Datura stramonium</name>
    <name type="common">Jimsonweed</name>
    <name type="synonym">Common thornapple</name>
    <dbReference type="NCBI Taxonomy" id="4076"/>
    <lineage>
        <taxon>Eukaryota</taxon>
        <taxon>Viridiplantae</taxon>
        <taxon>Streptophyta</taxon>
        <taxon>Embryophyta</taxon>
        <taxon>Tracheophyta</taxon>
        <taxon>Spermatophyta</taxon>
        <taxon>Magnoliopsida</taxon>
        <taxon>eudicotyledons</taxon>
        <taxon>Gunneridae</taxon>
        <taxon>Pentapetalae</taxon>
        <taxon>asterids</taxon>
        <taxon>lamiids</taxon>
        <taxon>Solanales</taxon>
        <taxon>Solanaceae</taxon>
        <taxon>Solanoideae</taxon>
        <taxon>Datureae</taxon>
        <taxon>Datura</taxon>
    </lineage>
</organism>
<evidence type="ECO:0000256" key="1">
    <source>
        <dbReference type="ARBA" id="ARBA00022763"/>
    </source>
</evidence>
<dbReference type="Proteomes" id="UP000823775">
    <property type="component" value="Unassembled WGS sequence"/>
</dbReference>
<keyword evidence="5" id="KW-1185">Reference proteome</keyword>
<protein>
    <submittedName>
        <fullName evidence="4">Uncharacterized protein</fullName>
    </submittedName>
</protein>
<keyword evidence="2" id="KW-0378">Hydrolase</keyword>
<dbReference type="PANTHER" id="PTHR10150">
    <property type="entry name" value="DNA REPAIR ENDONUCLEASE XPF"/>
    <property type="match status" value="1"/>
</dbReference>
<accession>A0ABS8THS3</accession>
<keyword evidence="1" id="KW-0227">DNA damage</keyword>
<name>A0ABS8THS3_DATST</name>
<dbReference type="EMBL" id="JACEIK010001600">
    <property type="protein sequence ID" value="MCD7470738.1"/>
    <property type="molecule type" value="Genomic_DNA"/>
</dbReference>
<evidence type="ECO:0000256" key="3">
    <source>
        <dbReference type="ARBA" id="ARBA00023204"/>
    </source>
</evidence>
<gene>
    <name evidence="4" type="ORF">HAX54_010839</name>
</gene>
<evidence type="ECO:0000313" key="4">
    <source>
        <dbReference type="EMBL" id="MCD7470738.1"/>
    </source>
</evidence>